<dbReference type="Pfam" id="PF05618">
    <property type="entry name" value="Zn_protease"/>
    <property type="match status" value="1"/>
</dbReference>
<feature type="region of interest" description="Disordered" evidence="1">
    <location>
        <begin position="164"/>
        <end position="183"/>
    </location>
</feature>
<name>A0A1N6M697_9VIBR</name>
<keyword evidence="6" id="KW-1185">Reference proteome</keyword>
<feature type="compositionally biased region" description="Basic and acidic residues" evidence="1">
    <location>
        <begin position="164"/>
        <end position="179"/>
    </location>
</feature>
<dbReference type="OrthoDB" id="8546610at2"/>
<proteinExistence type="predicted"/>
<evidence type="ECO:0000313" key="3">
    <source>
        <dbReference type="EMBL" id="QMV14771.1"/>
    </source>
</evidence>
<reference evidence="3" key="2">
    <citation type="submission" date="2019-11" db="EMBL/GenBank/DDBJ databases">
        <authorList>
            <person name="January G."/>
            <person name="Bunk B."/>
        </authorList>
    </citation>
    <scope>NUCLEOTIDE SEQUENCE</scope>
    <source>
        <strain evidence="3">3.6</strain>
    </source>
</reference>
<dbReference type="PANTHER" id="PTHR38037">
    <property type="entry name" value="ZN_PROTEASE DOMAIN-CONTAINING PROTEIN"/>
    <property type="match status" value="1"/>
</dbReference>
<dbReference type="EMBL" id="FSSB01000016">
    <property type="protein sequence ID" value="SIO94949.1"/>
    <property type="molecule type" value="Genomic_DNA"/>
</dbReference>
<dbReference type="Proteomes" id="UP000515264">
    <property type="component" value="Chromosome 1"/>
</dbReference>
<dbReference type="PROSITE" id="PS51257">
    <property type="entry name" value="PROKAR_LIPOPROTEIN"/>
    <property type="match status" value="1"/>
</dbReference>
<evidence type="ECO:0000313" key="4">
    <source>
        <dbReference type="EMBL" id="SIO94949.1"/>
    </source>
</evidence>
<evidence type="ECO:0000256" key="1">
    <source>
        <dbReference type="SAM" id="MobiDB-lite"/>
    </source>
</evidence>
<evidence type="ECO:0000313" key="5">
    <source>
        <dbReference type="Proteomes" id="UP000184774"/>
    </source>
</evidence>
<evidence type="ECO:0000259" key="2">
    <source>
        <dbReference type="Pfam" id="PF05618"/>
    </source>
</evidence>
<dbReference type="Gene3D" id="2.40.70.10">
    <property type="entry name" value="Acid Proteases"/>
    <property type="match status" value="1"/>
</dbReference>
<organism evidence="4 5">
    <name type="scientific">Vibrio spartinae</name>
    <dbReference type="NCBI Taxonomy" id="1918945"/>
    <lineage>
        <taxon>Bacteria</taxon>
        <taxon>Pseudomonadati</taxon>
        <taxon>Pseudomonadota</taxon>
        <taxon>Gammaproteobacteria</taxon>
        <taxon>Vibrionales</taxon>
        <taxon>Vibrionaceae</taxon>
        <taxon>Vibrio</taxon>
    </lineage>
</organism>
<dbReference type="RefSeq" id="WP_074373450.1">
    <property type="nucleotide sequence ID" value="NZ_AP024907.1"/>
</dbReference>
<dbReference type="PANTHER" id="PTHR38037:SF2">
    <property type="entry name" value="ATP-DEPENDENT ZINC PROTEASE DOMAIN-CONTAINING PROTEIN-RELATED"/>
    <property type="match status" value="1"/>
</dbReference>
<dbReference type="InterPro" id="IPR008503">
    <property type="entry name" value="Asp_endopeptidase"/>
</dbReference>
<dbReference type="EMBL" id="CP046268">
    <property type="protein sequence ID" value="QMV14771.1"/>
    <property type="molecule type" value="Genomic_DNA"/>
</dbReference>
<dbReference type="Proteomes" id="UP000184774">
    <property type="component" value="Unassembled WGS sequence"/>
</dbReference>
<protein>
    <recommendedName>
        <fullName evidence="2">Retropepsin-like aspartic endopeptidase domain-containing protein</fullName>
    </recommendedName>
</protein>
<sequence>MFKRLALVAAISTLAGCVTTEERSLHQQTIAAIHGSESSINQRLTNLELQSSNQVDYIDSLENEVSSLKQQIHKLNQNHYQHSSPQEINSTQSLQLLASSDPVPANKVVLGQVERISIESIKQTFDARVDTGAATSSLDATDIEEFERNGKNWVRFHLSGRAEQDGDKAAGKKNADDKTAKKKTKDNWIEAPVLRYVKIRQASTSEIERRAVVELWINVGNIRERTEFTLADRSHMSHPILLGREFLRDIALVDVSKKYIQSTAK</sequence>
<dbReference type="AlphaFoldDB" id="A0A1N6M697"/>
<feature type="domain" description="Retropepsin-like aspartic endopeptidase" evidence="2">
    <location>
        <begin position="109"/>
        <end position="262"/>
    </location>
</feature>
<reference evidence="4 5" key="1">
    <citation type="submission" date="2016-12" db="EMBL/GenBank/DDBJ databases">
        <authorList>
            <person name="Song W.-J."/>
            <person name="Kurnit D.M."/>
        </authorList>
    </citation>
    <scope>NUCLEOTIDE SEQUENCE [LARGE SCALE GENOMIC DNA]</scope>
    <source>
        <strain evidence="4 5">CECT 9026</strain>
    </source>
</reference>
<accession>A0A1N6M697</accession>
<dbReference type="InterPro" id="IPR021109">
    <property type="entry name" value="Peptidase_aspartic_dom_sf"/>
</dbReference>
<dbReference type="SUPFAM" id="SSF50630">
    <property type="entry name" value="Acid proteases"/>
    <property type="match status" value="1"/>
</dbReference>
<reference evidence="3 6" key="3">
    <citation type="journal article" date="2020" name="J. Nat. Prod.">
        <title>Genomics-Metabolomics Profiling Disclosed Marine Vibrio spartinae 3.6 as a Producer of a New Branched Side Chain Prodigiosin.</title>
        <authorList>
            <person name="Vitale G.A."/>
            <person name="Sciarretta M."/>
            <person name="Palma Esposito F."/>
            <person name="January G.G."/>
            <person name="Giaccio M."/>
            <person name="Bunk B."/>
            <person name="Sproer C."/>
            <person name="Bajerski F."/>
            <person name="Power D."/>
            <person name="Festa C."/>
            <person name="Monti M.C."/>
            <person name="D'Auria M.V."/>
            <person name="de Pascale D."/>
        </authorList>
    </citation>
    <scope>NUCLEOTIDE SEQUENCE [LARGE SCALE GENOMIC DNA]</scope>
    <source>
        <strain evidence="3 6">3.6</strain>
    </source>
</reference>
<evidence type="ECO:0000313" key="6">
    <source>
        <dbReference type="Proteomes" id="UP000515264"/>
    </source>
</evidence>
<gene>
    <name evidence="4" type="ORF">VSP9026_02683</name>
    <name evidence="3" type="ORF">Vspart_02043</name>
</gene>